<accession>A0A1J8P5K8</accession>
<dbReference type="AlphaFoldDB" id="A0A1J8P5K8"/>
<organism evidence="1 2">
    <name type="scientific">Candidatus Rickettsiella isopodorum</name>
    <dbReference type="NCBI Taxonomy" id="1225476"/>
    <lineage>
        <taxon>Bacteria</taxon>
        <taxon>Pseudomonadati</taxon>
        <taxon>Pseudomonadota</taxon>
        <taxon>Gammaproteobacteria</taxon>
        <taxon>Legionellales</taxon>
        <taxon>Coxiellaceae</taxon>
        <taxon>Rickettsiella</taxon>
    </lineage>
</organism>
<dbReference type="RefSeq" id="WP_071662339.1">
    <property type="nucleotide sequence ID" value="NZ_LUKY01000032.1"/>
</dbReference>
<gene>
    <name evidence="1" type="ORF">A1D18_02980</name>
</gene>
<reference evidence="1 2" key="1">
    <citation type="submission" date="2016-03" db="EMBL/GenBank/DDBJ databases">
        <title>Comparative genomics of Rickettsiella.</title>
        <authorList>
            <person name="Chandler C."/>
            <person name="Wang Y."/>
        </authorList>
    </citation>
    <scope>NUCLEOTIDE SEQUENCE [LARGE SCALE GENOMIC DNA]</scope>
    <source>
        <strain evidence="1 2">RCFS May 2013</strain>
    </source>
</reference>
<dbReference type="EMBL" id="LUKY01000032">
    <property type="protein sequence ID" value="OIZ95076.1"/>
    <property type="molecule type" value="Genomic_DNA"/>
</dbReference>
<protein>
    <submittedName>
        <fullName evidence="1">Uncharacterized protein</fullName>
    </submittedName>
</protein>
<keyword evidence="2" id="KW-1185">Reference proteome</keyword>
<dbReference type="Proteomes" id="UP000183924">
    <property type="component" value="Unassembled WGS sequence"/>
</dbReference>
<name>A0A1J8P5K8_9COXI</name>
<proteinExistence type="predicted"/>
<evidence type="ECO:0000313" key="1">
    <source>
        <dbReference type="EMBL" id="OIZ95076.1"/>
    </source>
</evidence>
<comment type="caution">
    <text evidence="1">The sequence shown here is derived from an EMBL/GenBank/DDBJ whole genome shotgun (WGS) entry which is preliminary data.</text>
</comment>
<sequence>MKELINHNKIFQIIKTALEIKKVSPKHDGIIRYFSRSAALRNMQNIINSQQTDRQAYRLFFEKFNQFLKEELLDKKLAKQSFPQQTFRDLASENTDITFKLEGLLEEKIIQKKENGIYLKILTLLTSPSFEHLTISPVLQISKAVEFFLKQSDFFETINFSTNMDAIYVSLTHADAFEMAKMWVRLNDFDLLMEENLNKVNAKTQLNSKLFSSVLNKLSLSGGTDPLLNQANLDKLLDNSDLDLEVLAQFIQVEDKSKVLTQENFDLAINLKNLLTHENIDKIEKADFDIKTLSDVISLLDKAAILTQDNFTPITNLEKADLLHLFQVLSKFSHSNILDQEHFSQFLKIYNKAKRYDQQNRISENSTEEPSDSLLNRLCAAFLKVKVLTQTIFDKIIEFFNNKINLHHEKQAEVINNLENSRSSAFIFFKGNGKNDSNKMPTSTSIRIHECR</sequence>
<evidence type="ECO:0000313" key="2">
    <source>
        <dbReference type="Proteomes" id="UP000183924"/>
    </source>
</evidence>